<evidence type="ECO:0000313" key="5">
    <source>
        <dbReference type="EMBL" id="NMQ19445.1"/>
    </source>
</evidence>
<evidence type="ECO:0008006" key="7">
    <source>
        <dbReference type="Google" id="ProtNLM"/>
    </source>
</evidence>
<keyword evidence="2 4" id="KW-1133">Transmembrane helix</keyword>
<dbReference type="InterPro" id="IPR036259">
    <property type="entry name" value="MFS_trans_sf"/>
</dbReference>
<feature type="transmembrane region" description="Helical" evidence="4">
    <location>
        <begin position="134"/>
        <end position="156"/>
    </location>
</feature>
<proteinExistence type="predicted"/>
<keyword evidence="3 4" id="KW-0472">Membrane</keyword>
<evidence type="ECO:0000313" key="6">
    <source>
        <dbReference type="Proteomes" id="UP000760480"/>
    </source>
</evidence>
<evidence type="ECO:0000256" key="1">
    <source>
        <dbReference type="ARBA" id="ARBA00022692"/>
    </source>
</evidence>
<dbReference type="Pfam" id="PF07690">
    <property type="entry name" value="MFS_1"/>
    <property type="match status" value="1"/>
</dbReference>
<dbReference type="SUPFAM" id="SSF103473">
    <property type="entry name" value="MFS general substrate transporter"/>
    <property type="match status" value="1"/>
</dbReference>
<sequence length="244" mass="26199">MVATAPVEAALRVIDWRGLFVVLAGLSCLVAAALLLAVPERDGDETAVGDWRAQWREIAGLFRSPVFWRIAPGAVLSQSSFLSIQGLWAGPWLRDVSGLDKLAAANCLFWVAVAMVAGFLGMGQLAYRLTRHGIPPLAVSASGMVLFMGVQLAILLDWGPLLPLWIAFGFFGTSGVLSYAVLSQSFPLTLSGRVNTALNLLVFVAAFTGQWGMGAMINHWPLAGGGYADIGYRWASGWCWRGSR</sequence>
<dbReference type="EMBL" id="SPMZ01000026">
    <property type="protein sequence ID" value="NMQ19445.1"/>
    <property type="molecule type" value="Genomic_DNA"/>
</dbReference>
<name>A0ABX1TLY1_9GAMM</name>
<reference evidence="5 6" key="1">
    <citation type="submission" date="2019-03" db="EMBL/GenBank/DDBJ databases">
        <title>Metabolic reconstructions from genomes of highly enriched 'Candidatus Accumulibacter' and 'Candidatus Competibacter' bioreactor populations.</title>
        <authorList>
            <person name="Annavajhala M.K."/>
            <person name="Welles L."/>
            <person name="Abbas B."/>
            <person name="Sorokin D."/>
            <person name="Park H."/>
            <person name="Van Loosdrecht M."/>
            <person name="Chandran K."/>
        </authorList>
    </citation>
    <scope>NUCLEOTIDE SEQUENCE [LARGE SCALE GENOMIC DNA]</scope>
    <source>
        <strain evidence="5 6">SBR_G</strain>
    </source>
</reference>
<evidence type="ECO:0000256" key="3">
    <source>
        <dbReference type="ARBA" id="ARBA00023136"/>
    </source>
</evidence>
<dbReference type="InterPro" id="IPR011701">
    <property type="entry name" value="MFS"/>
</dbReference>
<feature type="transmembrane region" description="Helical" evidence="4">
    <location>
        <begin position="16"/>
        <end position="38"/>
    </location>
</feature>
<feature type="transmembrane region" description="Helical" evidence="4">
    <location>
        <begin position="108"/>
        <end position="127"/>
    </location>
</feature>
<organism evidence="5 6">
    <name type="scientific">Candidatus Competibacter phosphatis</name>
    <dbReference type="NCBI Taxonomy" id="221280"/>
    <lineage>
        <taxon>Bacteria</taxon>
        <taxon>Pseudomonadati</taxon>
        <taxon>Pseudomonadota</taxon>
        <taxon>Gammaproteobacteria</taxon>
        <taxon>Candidatus Competibacteraceae</taxon>
        <taxon>Candidatus Competibacter</taxon>
    </lineage>
</organism>
<dbReference type="Gene3D" id="1.20.1250.20">
    <property type="entry name" value="MFS general substrate transporter like domains"/>
    <property type="match status" value="1"/>
</dbReference>
<evidence type="ECO:0000256" key="2">
    <source>
        <dbReference type="ARBA" id="ARBA00022989"/>
    </source>
</evidence>
<keyword evidence="6" id="KW-1185">Reference proteome</keyword>
<comment type="caution">
    <text evidence="5">The sequence shown here is derived from an EMBL/GenBank/DDBJ whole genome shotgun (WGS) entry which is preliminary data.</text>
</comment>
<dbReference type="RefSeq" id="WP_169248699.1">
    <property type="nucleotide sequence ID" value="NZ_SPMZ01000026.1"/>
</dbReference>
<protein>
    <recommendedName>
        <fullName evidence="7">Major facilitator superfamily (MFS) profile domain-containing protein</fullName>
    </recommendedName>
</protein>
<evidence type="ECO:0000256" key="4">
    <source>
        <dbReference type="SAM" id="Phobius"/>
    </source>
</evidence>
<gene>
    <name evidence="5" type="ORF">E4P82_09700</name>
</gene>
<keyword evidence="1 4" id="KW-0812">Transmembrane</keyword>
<dbReference type="Proteomes" id="UP000760480">
    <property type="component" value="Unassembled WGS sequence"/>
</dbReference>
<feature type="transmembrane region" description="Helical" evidence="4">
    <location>
        <begin position="194"/>
        <end position="213"/>
    </location>
</feature>
<accession>A0ABX1TLY1</accession>
<feature type="transmembrane region" description="Helical" evidence="4">
    <location>
        <begin position="162"/>
        <end position="182"/>
    </location>
</feature>